<dbReference type="RefSeq" id="XP_007766096.1">
    <property type="nucleotide sequence ID" value="XM_007767906.1"/>
</dbReference>
<keyword evidence="2" id="KW-1185">Reference proteome</keyword>
<proteinExistence type="predicted"/>
<sequence>MIHFAFAKASDTTAEGYFISKQGYWRTDHLPENFRISIRKIDVKELQAVSIGPGNKYFLRTNDKHHSHGIPAGTPLDSIRWCSFGPRNRIAIRKNNGAMYKQNDIISLRDKLDKLDDTSHITHLCYGSGDSWIFCHKGIWHWYGIPERLATKLKEAKSKQTPVKNVVLSHFNHNLWFLEYANGSSAYCLPASWHHNVDFVRNHK</sequence>
<dbReference type="KEGG" id="cput:CONPUDRAFT_151407"/>
<name>A0A5M3MZG6_CONPW</name>
<reference evidence="2" key="1">
    <citation type="journal article" date="2012" name="Science">
        <title>The Paleozoic origin of enzymatic lignin decomposition reconstructed from 31 fungal genomes.</title>
        <authorList>
            <person name="Floudas D."/>
            <person name="Binder M."/>
            <person name="Riley R."/>
            <person name="Barry K."/>
            <person name="Blanchette R.A."/>
            <person name="Henrissat B."/>
            <person name="Martinez A.T."/>
            <person name="Otillar R."/>
            <person name="Spatafora J.W."/>
            <person name="Yadav J.S."/>
            <person name="Aerts A."/>
            <person name="Benoit I."/>
            <person name="Boyd A."/>
            <person name="Carlson A."/>
            <person name="Copeland A."/>
            <person name="Coutinho P.M."/>
            <person name="de Vries R.P."/>
            <person name="Ferreira P."/>
            <person name="Findley K."/>
            <person name="Foster B."/>
            <person name="Gaskell J."/>
            <person name="Glotzer D."/>
            <person name="Gorecki P."/>
            <person name="Heitman J."/>
            <person name="Hesse C."/>
            <person name="Hori C."/>
            <person name="Igarashi K."/>
            <person name="Jurgens J.A."/>
            <person name="Kallen N."/>
            <person name="Kersten P."/>
            <person name="Kohler A."/>
            <person name="Kuees U."/>
            <person name="Kumar T.K.A."/>
            <person name="Kuo A."/>
            <person name="LaButti K."/>
            <person name="Larrondo L.F."/>
            <person name="Lindquist E."/>
            <person name="Ling A."/>
            <person name="Lombard V."/>
            <person name="Lucas S."/>
            <person name="Lundell T."/>
            <person name="Martin R."/>
            <person name="McLaughlin D.J."/>
            <person name="Morgenstern I."/>
            <person name="Morin E."/>
            <person name="Murat C."/>
            <person name="Nagy L.G."/>
            <person name="Nolan M."/>
            <person name="Ohm R.A."/>
            <person name="Patyshakuliyeva A."/>
            <person name="Rokas A."/>
            <person name="Ruiz-Duenas F.J."/>
            <person name="Sabat G."/>
            <person name="Salamov A."/>
            <person name="Samejima M."/>
            <person name="Schmutz J."/>
            <person name="Slot J.C."/>
            <person name="St John F."/>
            <person name="Stenlid J."/>
            <person name="Sun H."/>
            <person name="Sun S."/>
            <person name="Syed K."/>
            <person name="Tsang A."/>
            <person name="Wiebenga A."/>
            <person name="Young D."/>
            <person name="Pisabarro A."/>
            <person name="Eastwood D.C."/>
            <person name="Martin F."/>
            <person name="Cullen D."/>
            <person name="Grigoriev I.V."/>
            <person name="Hibbett D.S."/>
        </authorList>
    </citation>
    <scope>NUCLEOTIDE SEQUENCE [LARGE SCALE GENOMIC DNA]</scope>
    <source>
        <strain evidence="2">RWD-64-598 SS2</strain>
    </source>
</reference>
<gene>
    <name evidence="1" type="ORF">CONPUDRAFT_151407</name>
</gene>
<dbReference type="OMA" id="WFLEYAN"/>
<evidence type="ECO:0000313" key="1">
    <source>
        <dbReference type="EMBL" id="EIW84387.1"/>
    </source>
</evidence>
<comment type="caution">
    <text evidence="1">The sequence shown here is derived from an EMBL/GenBank/DDBJ whole genome shotgun (WGS) entry which is preliminary data.</text>
</comment>
<dbReference type="GeneID" id="19202844"/>
<dbReference type="EMBL" id="JH711575">
    <property type="protein sequence ID" value="EIW84387.1"/>
    <property type="molecule type" value="Genomic_DNA"/>
</dbReference>
<accession>A0A5M3MZG6</accession>
<organism evidence="1 2">
    <name type="scientific">Coniophora puteana (strain RWD-64-598)</name>
    <name type="common">Brown rot fungus</name>
    <dbReference type="NCBI Taxonomy" id="741705"/>
    <lineage>
        <taxon>Eukaryota</taxon>
        <taxon>Fungi</taxon>
        <taxon>Dikarya</taxon>
        <taxon>Basidiomycota</taxon>
        <taxon>Agaricomycotina</taxon>
        <taxon>Agaricomycetes</taxon>
        <taxon>Agaricomycetidae</taxon>
        <taxon>Boletales</taxon>
        <taxon>Coniophorineae</taxon>
        <taxon>Coniophoraceae</taxon>
        <taxon>Coniophora</taxon>
    </lineage>
</organism>
<protein>
    <submittedName>
        <fullName evidence="1">Uncharacterized protein</fullName>
    </submittedName>
</protein>
<dbReference type="OrthoDB" id="2691359at2759"/>
<dbReference type="Proteomes" id="UP000053558">
    <property type="component" value="Unassembled WGS sequence"/>
</dbReference>
<dbReference type="AlphaFoldDB" id="A0A5M3MZG6"/>
<evidence type="ECO:0000313" key="2">
    <source>
        <dbReference type="Proteomes" id="UP000053558"/>
    </source>
</evidence>